<name>A0A4C1TWX8_EUMVA</name>
<feature type="compositionally biased region" description="Basic residues" evidence="1">
    <location>
        <begin position="62"/>
        <end position="78"/>
    </location>
</feature>
<gene>
    <name evidence="2" type="ORF">EVAR_13016_1</name>
</gene>
<keyword evidence="3" id="KW-1185">Reference proteome</keyword>
<reference evidence="2 3" key="1">
    <citation type="journal article" date="2019" name="Commun. Biol.">
        <title>The bagworm genome reveals a unique fibroin gene that provides high tensile strength.</title>
        <authorList>
            <person name="Kono N."/>
            <person name="Nakamura H."/>
            <person name="Ohtoshi R."/>
            <person name="Tomita M."/>
            <person name="Numata K."/>
            <person name="Arakawa K."/>
        </authorList>
    </citation>
    <scope>NUCLEOTIDE SEQUENCE [LARGE SCALE GENOMIC DNA]</scope>
</reference>
<evidence type="ECO:0000313" key="3">
    <source>
        <dbReference type="Proteomes" id="UP000299102"/>
    </source>
</evidence>
<protein>
    <submittedName>
        <fullName evidence="2">Uncharacterized protein</fullName>
    </submittedName>
</protein>
<evidence type="ECO:0000313" key="2">
    <source>
        <dbReference type="EMBL" id="GBP18555.1"/>
    </source>
</evidence>
<dbReference type="Proteomes" id="UP000299102">
    <property type="component" value="Unassembled WGS sequence"/>
</dbReference>
<dbReference type="AlphaFoldDB" id="A0A4C1TWX8"/>
<accession>A0A4C1TWX8</accession>
<feature type="region of interest" description="Disordered" evidence="1">
    <location>
        <begin position="57"/>
        <end position="78"/>
    </location>
</feature>
<comment type="caution">
    <text evidence="2">The sequence shown here is derived from an EMBL/GenBank/DDBJ whole genome shotgun (WGS) entry which is preliminary data.</text>
</comment>
<proteinExistence type="predicted"/>
<feature type="region of interest" description="Disordered" evidence="1">
    <location>
        <begin position="8"/>
        <end position="27"/>
    </location>
</feature>
<evidence type="ECO:0000256" key="1">
    <source>
        <dbReference type="SAM" id="MobiDB-lite"/>
    </source>
</evidence>
<sequence length="78" mass="8807">MLAVYWPRGDPNRGVELQTGSPTERAGARPWRDYITSAASPGGAPGALHQTLVTRRDCGGWRRPRRNPSRRKKSFDFR</sequence>
<dbReference type="EMBL" id="BGZK01000098">
    <property type="protein sequence ID" value="GBP18555.1"/>
    <property type="molecule type" value="Genomic_DNA"/>
</dbReference>
<organism evidence="2 3">
    <name type="scientific">Eumeta variegata</name>
    <name type="common">Bagworm moth</name>
    <name type="synonym">Eumeta japonica</name>
    <dbReference type="NCBI Taxonomy" id="151549"/>
    <lineage>
        <taxon>Eukaryota</taxon>
        <taxon>Metazoa</taxon>
        <taxon>Ecdysozoa</taxon>
        <taxon>Arthropoda</taxon>
        <taxon>Hexapoda</taxon>
        <taxon>Insecta</taxon>
        <taxon>Pterygota</taxon>
        <taxon>Neoptera</taxon>
        <taxon>Endopterygota</taxon>
        <taxon>Lepidoptera</taxon>
        <taxon>Glossata</taxon>
        <taxon>Ditrysia</taxon>
        <taxon>Tineoidea</taxon>
        <taxon>Psychidae</taxon>
        <taxon>Oiketicinae</taxon>
        <taxon>Eumeta</taxon>
    </lineage>
</organism>